<dbReference type="eggNOG" id="arCOG01466">
    <property type="taxonomic scope" value="Archaea"/>
</dbReference>
<sequence>MQDVAGSSRALLRELAREYLRFSRLNTRAWQRVVSGSVSMSLWLIAAIIAMSWYGVARARIDRYMFWTFLTYFLYSEPVWAAAEARPSLRGGLAEQILAARGGLASVLLPWLFVDSSIWSTVDSAMLLAIFSLIFGGTPKLEQPLLFAAAIPPLMAFSLAVGVAALYLMNMTENTWVVGLAFQLVVPLMGGIIPPTALPKEIARILLLSPLQYVIAPTIYAGTGSWPLDPAIVLTIDYILSISSIILIFKIDKVIRYYLYLFSR</sequence>
<dbReference type="OrthoDB" id="379014at2157"/>
<feature type="transmembrane region" description="Helical" evidence="1">
    <location>
        <begin position="175"/>
        <end position="193"/>
    </location>
</feature>
<name>F2L2V8_THEU7</name>
<keyword evidence="1" id="KW-0812">Transmembrane</keyword>
<dbReference type="HOGENOM" id="CLU_1088290_0_0_2"/>
<evidence type="ECO:0000313" key="2">
    <source>
        <dbReference type="EMBL" id="AEA11896.1"/>
    </source>
</evidence>
<keyword evidence="1" id="KW-0472">Membrane</keyword>
<feature type="transmembrane region" description="Helical" evidence="1">
    <location>
        <begin position="40"/>
        <end position="57"/>
    </location>
</feature>
<proteinExistence type="predicted"/>
<feature type="transmembrane region" description="Helical" evidence="1">
    <location>
        <begin position="118"/>
        <end position="138"/>
    </location>
</feature>
<evidence type="ECO:0000313" key="3">
    <source>
        <dbReference type="Proteomes" id="UP000008138"/>
    </source>
</evidence>
<keyword evidence="1" id="KW-1133">Transmembrane helix</keyword>
<dbReference type="Proteomes" id="UP000008138">
    <property type="component" value="Chromosome"/>
</dbReference>
<dbReference type="KEGG" id="tuz:TUZN_0400"/>
<feature type="transmembrane region" description="Helical" evidence="1">
    <location>
        <begin position="231"/>
        <end position="249"/>
    </location>
</feature>
<dbReference type="GeneID" id="10359945"/>
<reference key="2">
    <citation type="submission" date="2011-03" db="EMBL/GenBank/DDBJ databases">
        <title>Complete genome sequence of the thermoacidophilic crenarchaeon Thermoproteus uzoniensis 768-20.</title>
        <authorList>
            <person name="Mardanov A.V."/>
            <person name="Gumerov V.M."/>
            <person name="Beletsky A.V."/>
            <person name="Prokofeva M.I."/>
            <person name="Bonch-Osmolovskaya E.A."/>
            <person name="Ravin N.V."/>
            <person name="Skryabin K.G."/>
        </authorList>
    </citation>
    <scope>NUCLEOTIDE SEQUENCE</scope>
    <source>
        <strain>768-20</strain>
    </source>
</reference>
<accession>F2L2V8</accession>
<gene>
    <name evidence="2" type="ordered locus">TUZN_0400</name>
</gene>
<dbReference type="RefSeq" id="WP_013679232.1">
    <property type="nucleotide sequence ID" value="NC_015315.1"/>
</dbReference>
<organism evidence="2 3">
    <name type="scientific">Thermoproteus uzoniensis (strain 768-20)</name>
    <dbReference type="NCBI Taxonomy" id="999630"/>
    <lineage>
        <taxon>Archaea</taxon>
        <taxon>Thermoproteota</taxon>
        <taxon>Thermoprotei</taxon>
        <taxon>Thermoproteales</taxon>
        <taxon>Thermoproteaceae</taxon>
        <taxon>Thermoproteus</taxon>
    </lineage>
</organism>
<dbReference type="EMBL" id="CP002590">
    <property type="protein sequence ID" value="AEA11896.1"/>
    <property type="molecule type" value="Genomic_DNA"/>
</dbReference>
<feature type="transmembrane region" description="Helical" evidence="1">
    <location>
        <begin position="64"/>
        <end position="83"/>
    </location>
</feature>
<dbReference type="AlphaFoldDB" id="F2L2V8"/>
<protein>
    <submittedName>
        <fullName evidence="2">ABC-2 type transport system, membrane protein</fullName>
    </submittedName>
</protein>
<dbReference type="STRING" id="999630.TUZN_0400"/>
<evidence type="ECO:0000256" key="1">
    <source>
        <dbReference type="SAM" id="Phobius"/>
    </source>
</evidence>
<feature type="transmembrane region" description="Helical" evidence="1">
    <location>
        <begin position="205"/>
        <end position="225"/>
    </location>
</feature>
<feature type="transmembrane region" description="Helical" evidence="1">
    <location>
        <begin position="145"/>
        <end position="169"/>
    </location>
</feature>
<reference evidence="2 3" key="1">
    <citation type="journal article" date="2011" name="J. Bacteriol.">
        <title>Complete genome sequence of the thermoacidophilic crenarchaeon Thermoproteus uzoniensis 768-20.</title>
        <authorList>
            <person name="Mardanov A.V."/>
            <person name="Gumerov V.M."/>
            <person name="Beletsky A.V."/>
            <person name="Prokofeva M.I."/>
            <person name="Bonch-Osmolovskaya E.A."/>
            <person name="Ravin N.V."/>
            <person name="Skryabin K.G."/>
        </authorList>
    </citation>
    <scope>NUCLEOTIDE SEQUENCE [LARGE SCALE GENOMIC DNA]</scope>
    <source>
        <strain evidence="2 3">768-20</strain>
    </source>
</reference>
<keyword evidence="3" id="KW-1185">Reference proteome</keyword>